<dbReference type="PANTHER" id="PTHR38340:SF1">
    <property type="entry name" value="S-LAYER PROTEIN"/>
    <property type="match status" value="1"/>
</dbReference>
<accession>A0A3S4HEV4</accession>
<dbReference type="Proteomes" id="UP000275777">
    <property type="component" value="Chromosome"/>
</dbReference>
<reference evidence="5 6" key="1">
    <citation type="submission" date="2018-12" db="EMBL/GenBank/DDBJ databases">
        <authorList>
            <consortium name="Pathogen Informatics"/>
        </authorList>
    </citation>
    <scope>NUCLEOTIDE SEQUENCE [LARGE SCALE GENOMIC DNA]</scope>
    <source>
        <strain evidence="5 6">NCTC9695</strain>
    </source>
</reference>
<dbReference type="Gene3D" id="2.150.10.10">
    <property type="entry name" value="Serralysin-like metalloprotease, C-terminal"/>
    <property type="match status" value="2"/>
</dbReference>
<dbReference type="Pfam" id="PF00353">
    <property type="entry name" value="HemolysinCabind"/>
    <property type="match status" value="7"/>
</dbReference>
<keyword evidence="3" id="KW-0106">Calcium</keyword>
<dbReference type="EC" id="5.1.3.-" evidence="5"/>
<dbReference type="PRINTS" id="PR00313">
    <property type="entry name" value="CABNDNGRPT"/>
</dbReference>
<evidence type="ECO:0000313" key="5">
    <source>
        <dbReference type="EMBL" id="VEB40309.1"/>
    </source>
</evidence>
<feature type="domain" description="Haemolysin-type calcium binding-related" evidence="4">
    <location>
        <begin position="488"/>
        <end position="531"/>
    </location>
</feature>
<dbReference type="GO" id="GO:0005509">
    <property type="term" value="F:calcium ion binding"/>
    <property type="evidence" value="ECO:0007669"/>
    <property type="project" value="InterPro"/>
</dbReference>
<dbReference type="InterPro" id="IPR010566">
    <property type="entry name" value="Haemolys_ca-bd"/>
</dbReference>
<evidence type="ECO:0000256" key="3">
    <source>
        <dbReference type="ARBA" id="ARBA00022837"/>
    </source>
</evidence>
<dbReference type="InterPro" id="IPR011049">
    <property type="entry name" value="Serralysin-like_metalloprot_C"/>
</dbReference>
<dbReference type="GO" id="GO:0005576">
    <property type="term" value="C:extracellular region"/>
    <property type="evidence" value="ECO:0007669"/>
    <property type="project" value="UniProtKB-SubCell"/>
</dbReference>
<name>A0A3S4HEV4_CHRVL</name>
<dbReference type="Gene3D" id="2.160.20.160">
    <property type="match status" value="1"/>
</dbReference>
<keyword evidence="2" id="KW-0964">Secreted</keyword>
<feature type="domain" description="Haemolysin-type calcium binding-related" evidence="4">
    <location>
        <begin position="314"/>
        <end position="357"/>
    </location>
</feature>
<dbReference type="PANTHER" id="PTHR38340">
    <property type="entry name" value="S-LAYER PROTEIN"/>
    <property type="match status" value="1"/>
</dbReference>
<dbReference type="InterPro" id="IPR001343">
    <property type="entry name" value="Hemolysn_Ca-bd"/>
</dbReference>
<dbReference type="InterPro" id="IPR050557">
    <property type="entry name" value="RTX_toxin/Mannuronan_C5-epim"/>
</dbReference>
<feature type="domain" description="Haemolysin-type calcium binding-related" evidence="4">
    <location>
        <begin position="140"/>
        <end position="183"/>
    </location>
</feature>
<evidence type="ECO:0000259" key="4">
    <source>
        <dbReference type="Pfam" id="PF06594"/>
    </source>
</evidence>
<dbReference type="GO" id="GO:0016853">
    <property type="term" value="F:isomerase activity"/>
    <property type="evidence" value="ECO:0007669"/>
    <property type="project" value="UniProtKB-KW"/>
</dbReference>
<dbReference type="SUPFAM" id="SSF51120">
    <property type="entry name" value="beta-Roll"/>
    <property type="match status" value="3"/>
</dbReference>
<evidence type="ECO:0000313" key="6">
    <source>
        <dbReference type="Proteomes" id="UP000275777"/>
    </source>
</evidence>
<dbReference type="AlphaFoldDB" id="A0A3S4HEV4"/>
<keyword evidence="5" id="KW-0413">Isomerase</keyword>
<comment type="subcellular location">
    <subcellularLocation>
        <location evidence="1">Secreted</location>
    </subcellularLocation>
</comment>
<dbReference type="EMBL" id="LR134182">
    <property type="protein sequence ID" value="VEB40309.1"/>
    <property type="molecule type" value="Genomic_DNA"/>
</dbReference>
<organism evidence="5 6">
    <name type="scientific">Chromobacterium violaceum</name>
    <dbReference type="NCBI Taxonomy" id="536"/>
    <lineage>
        <taxon>Bacteria</taxon>
        <taxon>Pseudomonadati</taxon>
        <taxon>Pseudomonadota</taxon>
        <taxon>Betaproteobacteria</taxon>
        <taxon>Neisseriales</taxon>
        <taxon>Chromobacteriaceae</taxon>
        <taxon>Chromobacterium</taxon>
    </lineage>
</organism>
<gene>
    <name evidence="5" type="primary">algE7</name>
    <name evidence="5" type="ORF">NCTC9695_00707</name>
</gene>
<evidence type="ECO:0000256" key="2">
    <source>
        <dbReference type="ARBA" id="ARBA00022525"/>
    </source>
</evidence>
<dbReference type="Pfam" id="PF06594">
    <property type="entry name" value="HCBP_related"/>
    <property type="match status" value="3"/>
</dbReference>
<evidence type="ECO:0000256" key="1">
    <source>
        <dbReference type="ARBA" id="ARBA00004613"/>
    </source>
</evidence>
<sequence length="566" mass="59786">MTDLFREMNADHAEDGLILGTDGDDVLTSAGPAWGTQTIRGGAGNDQLTSQGGARAVLEGGDGDDVLANEFGEEAILEGGKGDDTLKGGGHRDTFVFNLGDGKDLIQSYSPQYGSMHESTLRFGAGIGQSDLTASQSGNDLLLQHANGQDSIRVQGWFDPQKMDEMKLSQVVFADGTSWSREQLDNMARGLILGTDGDDVLTSAGPAWGTQTIRGGAGNDQLTSQGGARAVLEGGDGNDVLANEFGEEAILEGGKGDDTLKGGGHRDTFVFNLGDGKDLIQSYSPQYGSMHESTLRFGAGIAQSDLTASQSGNDLLLQHANGQDSIRVQGWFDLQKMDEMKLSQVVFADGTSWSREQLDNMARGLILGTDGDDVLTSAGPAWGTQTIRGGAGNDQLTSQGGARAVLEGGDGDDVLANEFGEEAILEGGKGDDTLKGGGHRDTFVFNLGDGKDLIQSYSPQYGSMHESTLRFGAGIGQSDLTASQSGNDLLLQHANGQDSIRVQGWFDPQKMDEMKLSQVVFADGTSWSREQLDNMARGLILGTDGDDVLTSAGPAWAPKPYGRRRQ</sequence>
<protein>
    <submittedName>
        <fullName evidence="5">Poly(Beta-D-mannuronate) C5 epimerase 7</fullName>
        <ecNumber evidence="5">5.1.3.-</ecNumber>
    </submittedName>
</protein>
<proteinExistence type="predicted"/>